<dbReference type="EnsemblMetazoa" id="XM_028657513.1">
    <property type="protein sequence ID" value="XP_028513314.1"/>
    <property type="gene ID" value="LOC110233803"/>
</dbReference>
<keyword evidence="2" id="KW-0812">Transmembrane</keyword>
<feature type="compositionally biased region" description="Polar residues" evidence="1">
    <location>
        <begin position="239"/>
        <end position="252"/>
    </location>
</feature>
<accession>A0A913YE48</accession>
<evidence type="ECO:0000313" key="3">
    <source>
        <dbReference type="EnsemblMetazoa" id="XP_028513314.1"/>
    </source>
</evidence>
<dbReference type="KEGG" id="epa:110233803"/>
<evidence type="ECO:0000256" key="1">
    <source>
        <dbReference type="SAM" id="MobiDB-lite"/>
    </source>
</evidence>
<feature type="region of interest" description="Disordered" evidence="1">
    <location>
        <begin position="210"/>
        <end position="287"/>
    </location>
</feature>
<feature type="region of interest" description="Disordered" evidence="1">
    <location>
        <begin position="529"/>
        <end position="560"/>
    </location>
</feature>
<sequence>MNESVPIATLSGITSLTNLLAELPLPCPTASKSQESLFSSPIVEKEAKKVVNRPDATVIHQIKQALGSCKSTQEQIILKDDVSKDIPTPVREEQSTLLNALLTQEPHLFTPENEKLELEDLLGIPSLCHNTISPQMSPNQTVPVAVSPMYAGSPPGLAQVNSPYSQTLHHSPSSVGSPLSSYAQIPQAFSPHRTGQTNIMSPNHQVHLQASNQQAYSPVKTRRMRQSLSHLSPDNSSSVQFQPQLSPNQAGSHTMLPISPRSRNSNRNIPGTTDHMTSPPQRSPGYNSISALEAMASSNGFSMASNSSQNVNIPNSSKINTKSSSPNDQWTLQEAYRTEISKPNHVSSSVNPIEMIDLNSQFSVDKTTLEDVQNISYESTITETTIESGFSYPSTKKSKKNHMSKTLKANKQHDQDVDIYEMNIRNNDLSNNQSENVPETPKKFNSRTIDLNNSVDLLYLDGDQSHNDIKVGSGLTPLKELQLCIPKLVITKIKERRGSKEIETHSVRTVMPGEEEDFVLRKKRRRSFEEGDRQSDTETEKVRPKKKKKMKSKKNSGLTDEDDIMESATFKRFATALENLFEFDDECGVSYLAEIGQLTVSLFFFFYLFFLKCFL</sequence>
<keyword evidence="2" id="KW-0472">Membrane</keyword>
<dbReference type="AlphaFoldDB" id="A0A913YE48"/>
<feature type="compositionally biased region" description="Low complexity" evidence="1">
    <location>
        <begin position="227"/>
        <end position="238"/>
    </location>
</feature>
<dbReference type="Proteomes" id="UP000887567">
    <property type="component" value="Unplaced"/>
</dbReference>
<evidence type="ECO:0000313" key="4">
    <source>
        <dbReference type="Proteomes" id="UP000887567"/>
    </source>
</evidence>
<feature type="compositionally biased region" description="Polar residues" evidence="1">
    <location>
        <begin position="261"/>
        <end position="287"/>
    </location>
</feature>
<evidence type="ECO:0000256" key="2">
    <source>
        <dbReference type="SAM" id="Phobius"/>
    </source>
</evidence>
<feature type="region of interest" description="Disordered" evidence="1">
    <location>
        <begin position="300"/>
        <end position="328"/>
    </location>
</feature>
<organism evidence="3 4">
    <name type="scientific">Exaiptasia diaphana</name>
    <name type="common">Tropical sea anemone</name>
    <name type="synonym">Aiptasia pulchella</name>
    <dbReference type="NCBI Taxonomy" id="2652724"/>
    <lineage>
        <taxon>Eukaryota</taxon>
        <taxon>Metazoa</taxon>
        <taxon>Cnidaria</taxon>
        <taxon>Anthozoa</taxon>
        <taxon>Hexacorallia</taxon>
        <taxon>Actiniaria</taxon>
        <taxon>Aiptasiidae</taxon>
        <taxon>Exaiptasia</taxon>
    </lineage>
</organism>
<keyword evidence="2" id="KW-1133">Transmembrane helix</keyword>
<feature type="compositionally biased region" description="Basic residues" evidence="1">
    <location>
        <begin position="543"/>
        <end position="554"/>
    </location>
</feature>
<proteinExistence type="predicted"/>
<dbReference type="GeneID" id="110233803"/>
<feature type="compositionally biased region" description="Polar residues" evidence="1">
    <location>
        <begin position="309"/>
        <end position="328"/>
    </location>
</feature>
<reference evidence="3" key="1">
    <citation type="submission" date="2022-11" db="UniProtKB">
        <authorList>
            <consortium name="EnsemblMetazoa"/>
        </authorList>
    </citation>
    <scope>IDENTIFICATION</scope>
</reference>
<dbReference type="OrthoDB" id="418242at2759"/>
<protein>
    <submittedName>
        <fullName evidence="3">Uncharacterized protein</fullName>
    </submittedName>
</protein>
<feature type="transmembrane region" description="Helical" evidence="2">
    <location>
        <begin position="589"/>
        <end position="610"/>
    </location>
</feature>
<keyword evidence="4" id="KW-1185">Reference proteome</keyword>
<name>A0A913YE48_EXADI</name>
<dbReference type="RefSeq" id="XP_028513314.1">
    <property type="nucleotide sequence ID" value="XM_028657513.1"/>
</dbReference>
<feature type="compositionally biased region" description="Basic and acidic residues" evidence="1">
    <location>
        <begin position="529"/>
        <end position="542"/>
    </location>
</feature>